<keyword evidence="5 9" id="KW-0479">Metal-binding</keyword>
<proteinExistence type="inferred from homology"/>
<feature type="binding site" description="in other chain" evidence="9">
    <location>
        <begin position="284"/>
        <end position="287"/>
    </location>
    <ligand>
        <name>substrate</name>
        <note>ligand shared between dimeric partners</note>
    </ligand>
</feature>
<evidence type="ECO:0000259" key="10">
    <source>
        <dbReference type="Pfam" id="PF00365"/>
    </source>
</evidence>
<dbReference type="PRINTS" id="PR00476">
    <property type="entry name" value="PHFRCTKINASE"/>
</dbReference>
<evidence type="ECO:0000313" key="12">
    <source>
        <dbReference type="Proteomes" id="UP000066014"/>
    </source>
</evidence>
<reference evidence="11 12" key="1">
    <citation type="journal article" date="2014" name="Nat. Commun.">
        <title>Physiological and genomic features of highly alkaliphilic hydrogen-utilizing Betaproteobacteria from a continental serpentinizing site.</title>
        <authorList>
            <person name="Suzuki S."/>
            <person name="Kuenen J.G."/>
            <person name="Schipper K."/>
            <person name="van der Velde S."/>
            <person name="Ishii S."/>
            <person name="Wu A."/>
            <person name="Sorokin D.Y."/>
            <person name="Tenney A."/>
            <person name="Meng X.Y."/>
            <person name="Morrill P.L."/>
            <person name="Kamagata Y."/>
            <person name="Muyzer G."/>
            <person name="Nealson K.H."/>
        </authorList>
    </citation>
    <scope>NUCLEOTIDE SEQUENCE [LARGE SCALE GENOMIC DNA]</scope>
    <source>
        <strain evidence="11 12">B1</strain>
    </source>
</reference>
<keyword evidence="9" id="KW-0067">ATP-binding</keyword>
<keyword evidence="4 9" id="KW-0808">Transferase</keyword>
<sequence length="374" mass="39031">MSTRACPQRVGILTGGGDCPGLNAVIRAVTQSLLRQCGAEVIGIEDGFAGLLCEPARARRLDWDAVSGILLLGGTILGSSNRANPLASAQATALALANVRRLGLDALVVIGGDGSMTIAHGLAQQGLAIVGVPKTIDNDLYGCERSFGFDTAVATVTEALERIQTTAHSHHRVMIVETMGRWAGWIALESGLAGAADAILLPELDYDLPTLARHCQARLQRERYSVICIGEGAKAQGGAPTLQTSPALPADGHPVPRLGGVAHQLSAQLQPLLDAEVRATVLGHVQRGGSPTPFDRVLATLYGNQAAQLLLQGQFGCMVTLSGGQLGHIALAEVAQQQRTVPAGHPLLQAAQQIGVCLGQADRDRAHRPPLDHP</sequence>
<dbReference type="GO" id="GO:0070095">
    <property type="term" value="F:fructose-6-phosphate binding"/>
    <property type="evidence" value="ECO:0007669"/>
    <property type="project" value="TreeGrafter"/>
</dbReference>
<dbReference type="NCBIfam" id="NF002872">
    <property type="entry name" value="PRK03202.1"/>
    <property type="match status" value="1"/>
</dbReference>
<dbReference type="KEGG" id="cbab:SMCB_2271"/>
<evidence type="ECO:0000313" key="11">
    <source>
        <dbReference type="EMBL" id="BAO84499.1"/>
    </source>
</evidence>
<comment type="subunit">
    <text evidence="9">Homodimer or homotetramer.</text>
</comment>
<dbReference type="UniPathway" id="UPA00109">
    <property type="reaction ID" value="UER00182"/>
</dbReference>
<dbReference type="HOGENOM" id="CLU_020655_0_0_4"/>
<gene>
    <name evidence="9" type="primary">pfkA</name>
    <name evidence="11" type="ORF">SMCB_2271</name>
</gene>
<dbReference type="InterPro" id="IPR035966">
    <property type="entry name" value="PKF_sf"/>
</dbReference>
<dbReference type="Gene3D" id="3.40.50.450">
    <property type="match status" value="1"/>
</dbReference>
<protein>
    <recommendedName>
        <fullName evidence="9">ATP-dependent 6-phosphofructokinase</fullName>
        <shortName evidence="9">ATP-PFK</shortName>
        <shortName evidence="9">Phosphofructokinase</shortName>
        <ecNumber evidence="9">2.7.1.11</ecNumber>
    </recommendedName>
    <alternativeName>
        <fullName evidence="9">Phosphohexokinase</fullName>
    </alternativeName>
</protein>
<feature type="binding site" evidence="9">
    <location>
        <begin position="82"/>
        <end position="83"/>
    </location>
    <ligand>
        <name>ATP</name>
        <dbReference type="ChEBI" id="CHEBI:30616"/>
    </ligand>
</feature>
<evidence type="ECO:0000256" key="2">
    <source>
        <dbReference type="ARBA" id="ARBA00004679"/>
    </source>
</evidence>
<feature type="binding site" evidence="9">
    <location>
        <position position="17"/>
    </location>
    <ligand>
        <name>ATP</name>
        <dbReference type="ChEBI" id="CHEBI:30616"/>
    </ligand>
</feature>
<dbReference type="GO" id="GO:0016208">
    <property type="term" value="F:AMP binding"/>
    <property type="evidence" value="ECO:0007669"/>
    <property type="project" value="TreeGrafter"/>
</dbReference>
<dbReference type="InterPro" id="IPR000023">
    <property type="entry name" value="Phosphofructokinase_dom"/>
</dbReference>
<evidence type="ECO:0000256" key="1">
    <source>
        <dbReference type="ARBA" id="ARBA00001946"/>
    </source>
</evidence>
<dbReference type="GO" id="GO:0006002">
    <property type="term" value="P:fructose 6-phosphate metabolic process"/>
    <property type="evidence" value="ECO:0007669"/>
    <property type="project" value="InterPro"/>
</dbReference>
<keyword evidence="3 9" id="KW-0963">Cytoplasm</keyword>
<dbReference type="GO" id="GO:0046872">
    <property type="term" value="F:metal ion binding"/>
    <property type="evidence" value="ECO:0007669"/>
    <property type="project" value="UniProtKB-KW"/>
</dbReference>
<dbReference type="GO" id="GO:0048029">
    <property type="term" value="F:monosaccharide binding"/>
    <property type="evidence" value="ECO:0007669"/>
    <property type="project" value="TreeGrafter"/>
</dbReference>
<keyword evidence="6 9" id="KW-0418">Kinase</keyword>
<feature type="domain" description="Phosphofructokinase" evidence="10">
    <location>
        <begin position="9"/>
        <end position="310"/>
    </location>
</feature>
<dbReference type="InterPro" id="IPR015912">
    <property type="entry name" value="Phosphofructokinase_CS"/>
</dbReference>
<dbReference type="GO" id="GO:0061621">
    <property type="term" value="P:canonical glycolysis"/>
    <property type="evidence" value="ECO:0007669"/>
    <property type="project" value="TreeGrafter"/>
</dbReference>
<comment type="cofactor">
    <cofactor evidence="1 9">
        <name>Mg(2+)</name>
        <dbReference type="ChEBI" id="CHEBI:18420"/>
    </cofactor>
</comment>
<dbReference type="EC" id="2.7.1.11" evidence="9"/>
<organism evidence="11 12">
    <name type="scientific">Serpentinimonas maccroryi</name>
    <dbReference type="NCBI Taxonomy" id="1458426"/>
    <lineage>
        <taxon>Bacteria</taxon>
        <taxon>Pseudomonadati</taxon>
        <taxon>Pseudomonadota</taxon>
        <taxon>Betaproteobacteria</taxon>
        <taxon>Burkholderiales</taxon>
        <taxon>Comamonadaceae</taxon>
        <taxon>Serpentinimonas</taxon>
    </lineage>
</organism>
<dbReference type="Proteomes" id="UP000066014">
    <property type="component" value="Chromosome"/>
</dbReference>
<keyword evidence="7 9" id="KW-0460">Magnesium</keyword>
<dbReference type="GO" id="GO:0005524">
    <property type="term" value="F:ATP binding"/>
    <property type="evidence" value="ECO:0007669"/>
    <property type="project" value="UniProtKB-KW"/>
</dbReference>
<dbReference type="PANTHER" id="PTHR13697:SF52">
    <property type="entry name" value="ATP-DEPENDENT 6-PHOSPHOFRUCTOKINASE 3"/>
    <property type="match status" value="1"/>
</dbReference>
<feature type="site" description="Important for substrate specificity; cannot use PPi as phosphoryl donor" evidence="9">
    <location>
        <position position="114"/>
    </location>
</feature>
<evidence type="ECO:0000256" key="4">
    <source>
        <dbReference type="ARBA" id="ARBA00022679"/>
    </source>
</evidence>
<accession>A0A060P033</accession>
<comment type="function">
    <text evidence="9">Catalyzes the phosphorylation of D-fructose 6-phosphate to fructose 1,6-bisphosphate by ATP, the first committing step of glycolysis.</text>
</comment>
<comment type="caution">
    <text evidence="9">Lacks conserved residue(s) required for the propagation of feature annotation.</text>
</comment>
<dbReference type="EMBL" id="AP014569">
    <property type="protein sequence ID" value="BAO84499.1"/>
    <property type="molecule type" value="Genomic_DNA"/>
</dbReference>
<feature type="binding site" description="in other chain" evidence="9">
    <location>
        <begin position="179"/>
        <end position="181"/>
    </location>
    <ligand>
        <name>substrate</name>
        <note>ligand shared between dimeric partners</note>
    </ligand>
</feature>
<dbReference type="RefSeq" id="WP_045538115.1">
    <property type="nucleotide sequence ID" value="NZ_AP014569.1"/>
</dbReference>
<feature type="binding site" description="in other chain" evidence="9">
    <location>
        <begin position="135"/>
        <end position="137"/>
    </location>
    <ligand>
        <name>substrate</name>
        <note>ligand shared between dimeric partners</note>
    </ligand>
</feature>
<feature type="binding site" evidence="9">
    <location>
        <position position="172"/>
    </location>
    <ligand>
        <name>substrate</name>
        <note>ligand shared between dimeric partners</note>
    </ligand>
</feature>
<feature type="binding site" description="in other chain" evidence="9">
    <location>
        <position position="231"/>
    </location>
    <ligand>
        <name>substrate</name>
        <note>ligand shared between dimeric partners</note>
    </ligand>
</feature>
<comment type="subcellular location">
    <subcellularLocation>
        <location evidence="9">Cytoplasm</location>
    </subcellularLocation>
</comment>
<dbReference type="GO" id="GO:0005945">
    <property type="term" value="C:6-phosphofructokinase complex"/>
    <property type="evidence" value="ECO:0007669"/>
    <property type="project" value="TreeGrafter"/>
</dbReference>
<evidence type="ECO:0000256" key="9">
    <source>
        <dbReference type="HAMAP-Rule" id="MF_01976"/>
    </source>
</evidence>
<dbReference type="GO" id="GO:0047334">
    <property type="term" value="F:diphosphate-fructose-6-phosphate 1-phosphotransferase activity"/>
    <property type="evidence" value="ECO:0007669"/>
    <property type="project" value="InterPro"/>
</dbReference>
<keyword evidence="9" id="KW-0547">Nucleotide-binding</keyword>
<dbReference type="InterPro" id="IPR012003">
    <property type="entry name" value="ATP_PFK_prok-type"/>
</dbReference>
<comment type="pathway">
    <text evidence="2 9">Carbohydrate degradation; glycolysis; D-glyceraldehyde 3-phosphate and glycerone phosphate from D-glucose: step 3/4.</text>
</comment>
<feature type="binding site" evidence="9">
    <location>
        <position position="278"/>
    </location>
    <ligand>
        <name>substrate</name>
        <note>ligand shared between dimeric partners</note>
    </ligand>
</feature>
<dbReference type="GO" id="GO:0003872">
    <property type="term" value="F:6-phosphofructokinase activity"/>
    <property type="evidence" value="ECO:0007669"/>
    <property type="project" value="UniProtKB-UniRule"/>
</dbReference>
<evidence type="ECO:0000256" key="7">
    <source>
        <dbReference type="ARBA" id="ARBA00022842"/>
    </source>
</evidence>
<name>A0A060P033_9BURK</name>
<dbReference type="Gene3D" id="3.40.50.460">
    <property type="entry name" value="Phosphofructokinase domain"/>
    <property type="match status" value="1"/>
</dbReference>
<feature type="active site" description="Proton acceptor" evidence="9">
    <location>
        <position position="137"/>
    </location>
</feature>
<dbReference type="Pfam" id="PF00365">
    <property type="entry name" value="PFK"/>
    <property type="match status" value="1"/>
</dbReference>
<evidence type="ECO:0000256" key="6">
    <source>
        <dbReference type="ARBA" id="ARBA00022777"/>
    </source>
</evidence>
<keyword evidence="8 9" id="KW-0324">Glycolysis</keyword>
<dbReference type="GO" id="GO:0042802">
    <property type="term" value="F:identical protein binding"/>
    <property type="evidence" value="ECO:0007669"/>
    <property type="project" value="TreeGrafter"/>
</dbReference>
<dbReference type="PROSITE" id="PS00433">
    <property type="entry name" value="PHOSPHOFRUCTOKINASE"/>
    <property type="match status" value="1"/>
</dbReference>
<dbReference type="OrthoDB" id="9802503at2"/>
<keyword evidence="12" id="KW-1185">Reference proteome</keyword>
<dbReference type="InterPro" id="IPR022953">
    <property type="entry name" value="ATP_PFK"/>
</dbReference>
<dbReference type="InterPro" id="IPR012829">
    <property type="entry name" value="Phosphofructokinase_III"/>
</dbReference>
<dbReference type="AlphaFoldDB" id="A0A060P033"/>
<dbReference type="PIRSF" id="PIRSF000532">
    <property type="entry name" value="ATP_PFK_prok"/>
    <property type="match status" value="1"/>
</dbReference>
<feature type="binding site" evidence="9">
    <location>
        <begin position="112"/>
        <end position="115"/>
    </location>
    <ligand>
        <name>ATP</name>
        <dbReference type="ChEBI" id="CHEBI:30616"/>
    </ligand>
</feature>
<dbReference type="PANTHER" id="PTHR13697">
    <property type="entry name" value="PHOSPHOFRUCTOKINASE"/>
    <property type="match status" value="1"/>
</dbReference>
<dbReference type="GO" id="GO:0030388">
    <property type="term" value="P:fructose 1,6-bisphosphate metabolic process"/>
    <property type="evidence" value="ECO:0007669"/>
    <property type="project" value="TreeGrafter"/>
</dbReference>
<comment type="catalytic activity">
    <reaction evidence="9">
        <text>beta-D-fructose 6-phosphate + ATP = beta-D-fructose 1,6-bisphosphate + ADP + H(+)</text>
        <dbReference type="Rhea" id="RHEA:16109"/>
        <dbReference type="ChEBI" id="CHEBI:15378"/>
        <dbReference type="ChEBI" id="CHEBI:30616"/>
        <dbReference type="ChEBI" id="CHEBI:32966"/>
        <dbReference type="ChEBI" id="CHEBI:57634"/>
        <dbReference type="ChEBI" id="CHEBI:456216"/>
        <dbReference type="EC" id="2.7.1.11"/>
    </reaction>
</comment>
<dbReference type="SUPFAM" id="SSF53784">
    <property type="entry name" value="Phosphofructokinase"/>
    <property type="match status" value="1"/>
</dbReference>
<evidence type="ECO:0000256" key="3">
    <source>
        <dbReference type="ARBA" id="ARBA00022490"/>
    </source>
</evidence>
<comment type="similarity">
    <text evidence="9">Belongs to the phosphofructokinase type A (PFKA) family. Mixed-substrate PFK group III subfamily.</text>
</comment>
<evidence type="ECO:0000256" key="8">
    <source>
        <dbReference type="ARBA" id="ARBA00023152"/>
    </source>
</evidence>
<feature type="binding site" evidence="9">
    <location>
        <position position="113"/>
    </location>
    <ligand>
        <name>Mg(2+)</name>
        <dbReference type="ChEBI" id="CHEBI:18420"/>
        <note>catalytic</note>
    </ligand>
</feature>
<dbReference type="HAMAP" id="MF_01976">
    <property type="entry name" value="Phosphofructokinase_III"/>
    <property type="match status" value="1"/>
</dbReference>
<evidence type="ECO:0000256" key="5">
    <source>
        <dbReference type="ARBA" id="ARBA00022723"/>
    </source>
</evidence>
<dbReference type="STRING" id="1458426.SMCB_2271"/>